<keyword evidence="3 6" id="KW-0812">Transmembrane</keyword>
<dbReference type="Gene3D" id="3.30.70.100">
    <property type="match status" value="1"/>
</dbReference>
<keyword evidence="5 6" id="KW-0472">Membrane</keyword>
<dbReference type="InterPro" id="IPR045275">
    <property type="entry name" value="MscS_archaea/bacteria_type"/>
</dbReference>
<evidence type="ECO:0000259" key="7">
    <source>
        <dbReference type="PROSITE" id="PS50042"/>
    </source>
</evidence>
<gene>
    <name evidence="8" type="ORF">DI536_30645</name>
</gene>
<evidence type="ECO:0000313" key="8">
    <source>
        <dbReference type="EMBL" id="PZR06295.1"/>
    </source>
</evidence>
<dbReference type="SUPFAM" id="SSF82689">
    <property type="entry name" value="Mechanosensitive channel protein MscS (YggB), C-terminal domain"/>
    <property type="match status" value="1"/>
</dbReference>
<feature type="transmembrane region" description="Helical" evidence="6">
    <location>
        <begin position="75"/>
        <end position="95"/>
    </location>
</feature>
<dbReference type="GO" id="GO:0008381">
    <property type="term" value="F:mechanosensitive monoatomic ion channel activity"/>
    <property type="evidence" value="ECO:0007669"/>
    <property type="project" value="InterPro"/>
</dbReference>
<dbReference type="CDD" id="cd00038">
    <property type="entry name" value="CAP_ED"/>
    <property type="match status" value="1"/>
</dbReference>
<dbReference type="Gene3D" id="2.30.30.60">
    <property type="match status" value="1"/>
</dbReference>
<dbReference type="SUPFAM" id="SSF50182">
    <property type="entry name" value="Sm-like ribonucleoproteins"/>
    <property type="match status" value="1"/>
</dbReference>
<evidence type="ECO:0000256" key="1">
    <source>
        <dbReference type="ARBA" id="ARBA00004651"/>
    </source>
</evidence>
<name>A0A2W5T4C6_9BACT</name>
<dbReference type="PROSITE" id="PS00889">
    <property type="entry name" value="CNMP_BINDING_2"/>
    <property type="match status" value="1"/>
</dbReference>
<evidence type="ECO:0000256" key="5">
    <source>
        <dbReference type="ARBA" id="ARBA00023136"/>
    </source>
</evidence>
<feature type="domain" description="Cyclic nucleotide-binding" evidence="7">
    <location>
        <begin position="349"/>
        <end position="468"/>
    </location>
</feature>
<sequence length="506" mass="56018">MHFLEALWNEALRAYTPWLILVVALAFISRLVAIDKPRFRALFLFVAAHVVGLVTTTAFVVSGSTLADVLRTPTWVFSAAAFVGASAVLLFSVVLPRVRLHSPLIVQDVVVGIGMIVAAVVVLSRAGVNLEGLIATSAVFTAILGFSLQDVIGNIAGGLALQVDSSLDEGDWIRVGDITGKVVEIRWRHTAVETRNWETVLIPNTVMTKSNVTILGRRRGQPTQQRRWVYFNVDWRHQPGDVISVVETAMRSVQIDRVAKDPAPSVVLMDMTDSFGKYAVRYWLTDLLRTDSTDSEVRSCVYFALQRADMSLAMPASAVFVTEETVDRKAIKTEKQVARRRKLLDSLDLFAGLSDSERSELARHMRYAPFTRGEVMTRQGAEAHWLYLMEDGHATVRVSDGVHDREVAQLTGPCFFGEMSILTGEARSATVIAAGEVECFRLDKQALHRVIAARPELTEQLATVLAKRKVELQAAREGLSTDVARERAKREAGALLTRIRSFFALE</sequence>
<feature type="transmembrane region" description="Helical" evidence="6">
    <location>
        <begin position="104"/>
        <end position="124"/>
    </location>
</feature>
<dbReference type="InterPro" id="IPR011066">
    <property type="entry name" value="MscS_channel_C_sf"/>
</dbReference>
<evidence type="ECO:0000256" key="3">
    <source>
        <dbReference type="ARBA" id="ARBA00022692"/>
    </source>
</evidence>
<dbReference type="Proteomes" id="UP000249061">
    <property type="component" value="Unassembled WGS sequence"/>
</dbReference>
<accession>A0A2W5T4C6</accession>
<dbReference type="InterPro" id="IPR000595">
    <property type="entry name" value="cNMP-bd_dom"/>
</dbReference>
<dbReference type="InterPro" id="IPR018490">
    <property type="entry name" value="cNMP-bd_dom_sf"/>
</dbReference>
<feature type="transmembrane region" description="Helical" evidence="6">
    <location>
        <begin position="15"/>
        <end position="34"/>
    </location>
</feature>
<reference evidence="8 9" key="1">
    <citation type="submission" date="2017-08" db="EMBL/GenBank/DDBJ databases">
        <title>Infants hospitalized years apart are colonized by the same room-sourced microbial strains.</title>
        <authorList>
            <person name="Brooks B."/>
            <person name="Olm M.R."/>
            <person name="Firek B.A."/>
            <person name="Baker R."/>
            <person name="Thomas B.C."/>
            <person name="Morowitz M.J."/>
            <person name="Banfield J.F."/>
        </authorList>
    </citation>
    <scope>NUCLEOTIDE SEQUENCE [LARGE SCALE GENOMIC DNA]</scope>
    <source>
        <strain evidence="8">S2_003_000_R2_14</strain>
    </source>
</reference>
<dbReference type="EMBL" id="QFQP01000039">
    <property type="protein sequence ID" value="PZR06295.1"/>
    <property type="molecule type" value="Genomic_DNA"/>
</dbReference>
<dbReference type="PROSITE" id="PS50042">
    <property type="entry name" value="CNMP_BINDING_3"/>
    <property type="match status" value="1"/>
</dbReference>
<dbReference type="Pfam" id="PF00924">
    <property type="entry name" value="MS_channel_2nd"/>
    <property type="match status" value="1"/>
</dbReference>
<dbReference type="GO" id="GO:0005886">
    <property type="term" value="C:plasma membrane"/>
    <property type="evidence" value="ECO:0007669"/>
    <property type="project" value="UniProtKB-SubCell"/>
</dbReference>
<keyword evidence="4 6" id="KW-1133">Transmembrane helix</keyword>
<evidence type="ECO:0000313" key="9">
    <source>
        <dbReference type="Proteomes" id="UP000249061"/>
    </source>
</evidence>
<evidence type="ECO:0000256" key="4">
    <source>
        <dbReference type="ARBA" id="ARBA00022989"/>
    </source>
</evidence>
<dbReference type="InterPro" id="IPR018488">
    <property type="entry name" value="cNMP-bd_CS"/>
</dbReference>
<dbReference type="SUPFAM" id="SSF51206">
    <property type="entry name" value="cAMP-binding domain-like"/>
    <property type="match status" value="1"/>
</dbReference>
<proteinExistence type="predicted"/>
<protein>
    <submittedName>
        <fullName evidence="8">Mechanosensitive ion channel protein MscS</fullName>
    </submittedName>
</protein>
<keyword evidence="2" id="KW-1003">Cell membrane</keyword>
<evidence type="ECO:0000256" key="6">
    <source>
        <dbReference type="SAM" id="Phobius"/>
    </source>
</evidence>
<comment type="caution">
    <text evidence="8">The sequence shown here is derived from an EMBL/GenBank/DDBJ whole genome shotgun (WGS) entry which is preliminary data.</text>
</comment>
<dbReference type="AlphaFoldDB" id="A0A2W5T4C6"/>
<evidence type="ECO:0000256" key="2">
    <source>
        <dbReference type="ARBA" id="ARBA00022475"/>
    </source>
</evidence>
<dbReference type="SMART" id="SM00100">
    <property type="entry name" value="cNMP"/>
    <property type="match status" value="1"/>
</dbReference>
<dbReference type="InterPro" id="IPR023408">
    <property type="entry name" value="MscS_beta-dom_sf"/>
</dbReference>
<dbReference type="InterPro" id="IPR014710">
    <property type="entry name" value="RmlC-like_jellyroll"/>
</dbReference>
<dbReference type="Pfam" id="PF00027">
    <property type="entry name" value="cNMP_binding"/>
    <property type="match status" value="1"/>
</dbReference>
<dbReference type="InterPro" id="IPR010920">
    <property type="entry name" value="LSM_dom_sf"/>
</dbReference>
<dbReference type="PANTHER" id="PTHR30221:SF1">
    <property type="entry name" value="SMALL-CONDUCTANCE MECHANOSENSITIVE CHANNEL"/>
    <property type="match status" value="1"/>
</dbReference>
<dbReference type="Gene3D" id="2.60.120.10">
    <property type="entry name" value="Jelly Rolls"/>
    <property type="match status" value="1"/>
</dbReference>
<dbReference type="InterPro" id="IPR006685">
    <property type="entry name" value="MscS_channel_2nd"/>
</dbReference>
<feature type="transmembrane region" description="Helical" evidence="6">
    <location>
        <begin position="41"/>
        <end position="63"/>
    </location>
</feature>
<organism evidence="8 9">
    <name type="scientific">Archangium gephyra</name>
    <dbReference type="NCBI Taxonomy" id="48"/>
    <lineage>
        <taxon>Bacteria</taxon>
        <taxon>Pseudomonadati</taxon>
        <taxon>Myxococcota</taxon>
        <taxon>Myxococcia</taxon>
        <taxon>Myxococcales</taxon>
        <taxon>Cystobacterineae</taxon>
        <taxon>Archangiaceae</taxon>
        <taxon>Archangium</taxon>
    </lineage>
</organism>
<dbReference type="PANTHER" id="PTHR30221">
    <property type="entry name" value="SMALL-CONDUCTANCE MECHANOSENSITIVE CHANNEL"/>
    <property type="match status" value="1"/>
</dbReference>
<comment type="subcellular location">
    <subcellularLocation>
        <location evidence="1">Cell membrane</location>
        <topology evidence="1">Multi-pass membrane protein</topology>
    </subcellularLocation>
</comment>